<gene>
    <name evidence="1" type="ORF">POM88_031656</name>
</gene>
<organism evidence="1 2">
    <name type="scientific">Heracleum sosnowskyi</name>
    <dbReference type="NCBI Taxonomy" id="360622"/>
    <lineage>
        <taxon>Eukaryota</taxon>
        <taxon>Viridiplantae</taxon>
        <taxon>Streptophyta</taxon>
        <taxon>Embryophyta</taxon>
        <taxon>Tracheophyta</taxon>
        <taxon>Spermatophyta</taxon>
        <taxon>Magnoliopsida</taxon>
        <taxon>eudicotyledons</taxon>
        <taxon>Gunneridae</taxon>
        <taxon>Pentapetalae</taxon>
        <taxon>asterids</taxon>
        <taxon>campanulids</taxon>
        <taxon>Apiales</taxon>
        <taxon>Apiaceae</taxon>
        <taxon>Apioideae</taxon>
        <taxon>apioid superclade</taxon>
        <taxon>Tordylieae</taxon>
        <taxon>Tordyliinae</taxon>
        <taxon>Heracleum</taxon>
    </lineage>
</organism>
<protein>
    <submittedName>
        <fullName evidence="1">Uncharacterized protein</fullName>
    </submittedName>
</protein>
<reference evidence="1" key="1">
    <citation type="submission" date="2023-02" db="EMBL/GenBank/DDBJ databases">
        <title>Genome of toxic invasive species Heracleum sosnowskyi carries increased number of genes despite the absence of recent whole-genome duplications.</title>
        <authorList>
            <person name="Schelkunov M."/>
            <person name="Shtratnikova V."/>
            <person name="Makarenko M."/>
            <person name="Klepikova A."/>
            <person name="Omelchenko D."/>
            <person name="Novikova G."/>
            <person name="Obukhova E."/>
            <person name="Bogdanov V."/>
            <person name="Penin A."/>
            <person name="Logacheva M."/>
        </authorList>
    </citation>
    <scope>NUCLEOTIDE SEQUENCE</scope>
    <source>
        <strain evidence="1">Hsosn_3</strain>
        <tissue evidence="1">Leaf</tissue>
    </source>
</reference>
<name>A0AAD8HZY3_9APIA</name>
<sequence length="165" mass="19143">MHIQYATVQLLMSYHVLDPLTWVPTSIKRSIDERRKKGDDQGLVLFLIPSTCTNLPLEPISRSINQGVAPPPEQFAYLPVRWQTLFQSVFSNNSPSELGLSQGKMSRKRHLIPDFLEFFESSEGQGVVSWRRLFDLLDHVGSRQLPEGIKQRKRSFSLLDYRFYF</sequence>
<proteinExistence type="predicted"/>
<dbReference type="AlphaFoldDB" id="A0AAD8HZY3"/>
<comment type="caution">
    <text evidence="1">The sequence shown here is derived from an EMBL/GenBank/DDBJ whole genome shotgun (WGS) entry which is preliminary data.</text>
</comment>
<evidence type="ECO:0000313" key="1">
    <source>
        <dbReference type="EMBL" id="KAK1375463.1"/>
    </source>
</evidence>
<accession>A0AAD8HZY3</accession>
<dbReference type="Proteomes" id="UP001237642">
    <property type="component" value="Unassembled WGS sequence"/>
</dbReference>
<evidence type="ECO:0000313" key="2">
    <source>
        <dbReference type="Proteomes" id="UP001237642"/>
    </source>
</evidence>
<dbReference type="EMBL" id="JAUIZM010000007">
    <property type="protein sequence ID" value="KAK1375463.1"/>
    <property type="molecule type" value="Genomic_DNA"/>
</dbReference>
<reference evidence="1" key="2">
    <citation type="submission" date="2023-05" db="EMBL/GenBank/DDBJ databases">
        <authorList>
            <person name="Schelkunov M.I."/>
        </authorList>
    </citation>
    <scope>NUCLEOTIDE SEQUENCE</scope>
    <source>
        <strain evidence="1">Hsosn_3</strain>
        <tissue evidence="1">Leaf</tissue>
    </source>
</reference>
<keyword evidence="2" id="KW-1185">Reference proteome</keyword>